<dbReference type="CDD" id="cd02947">
    <property type="entry name" value="TRX_family"/>
    <property type="match status" value="1"/>
</dbReference>
<evidence type="ECO:0000256" key="3">
    <source>
        <dbReference type="ARBA" id="ARBA00023157"/>
    </source>
</evidence>
<keyword evidence="3" id="KW-1015">Disulfide bond</keyword>
<proteinExistence type="predicted"/>
<dbReference type="GO" id="GO:0005737">
    <property type="term" value="C:cytoplasm"/>
    <property type="evidence" value="ECO:0007669"/>
    <property type="project" value="TreeGrafter"/>
</dbReference>
<dbReference type="EMBL" id="ML213505">
    <property type="protein sequence ID" value="TFK54730.1"/>
    <property type="molecule type" value="Genomic_DNA"/>
</dbReference>
<dbReference type="PROSITE" id="PS00194">
    <property type="entry name" value="THIOREDOXIN_1"/>
    <property type="match status" value="1"/>
</dbReference>
<dbReference type="InterPro" id="IPR036249">
    <property type="entry name" value="Thioredoxin-like_sf"/>
</dbReference>
<dbReference type="GO" id="GO:0015035">
    <property type="term" value="F:protein-disulfide reductase activity"/>
    <property type="evidence" value="ECO:0007669"/>
    <property type="project" value="TreeGrafter"/>
</dbReference>
<dbReference type="Proteomes" id="UP000305948">
    <property type="component" value="Unassembled WGS sequence"/>
</dbReference>
<evidence type="ECO:0000256" key="2">
    <source>
        <dbReference type="ARBA" id="ARBA00022982"/>
    </source>
</evidence>
<dbReference type="OrthoDB" id="2121326at2759"/>
<protein>
    <submittedName>
        <fullName evidence="5">Thioredoxin-like protein</fullName>
    </submittedName>
</protein>
<accession>A0A5C3NBQ3</accession>
<dbReference type="Gene3D" id="3.40.30.10">
    <property type="entry name" value="Glutaredoxin"/>
    <property type="match status" value="1"/>
</dbReference>
<sequence>MSLASASRMTLRNAGCRTFSTSSRRLEHFLGANKETFQRVTSPEHTKDRLVLIDFYADWCAPCKVLSPLLESLTADASLKSGSGRALDLVTVDIDAEPELAAQYRVSSVPTVVAFKDGEKAAQFVGAVPAPAIKKFLKDL</sequence>
<evidence type="ECO:0000313" key="6">
    <source>
        <dbReference type="Proteomes" id="UP000305948"/>
    </source>
</evidence>
<evidence type="ECO:0000313" key="5">
    <source>
        <dbReference type="EMBL" id="TFK54730.1"/>
    </source>
</evidence>
<feature type="domain" description="Thioredoxin" evidence="4">
    <location>
        <begin position="1"/>
        <end position="140"/>
    </location>
</feature>
<gene>
    <name evidence="5" type="ORF">OE88DRAFT_1623180</name>
</gene>
<dbReference type="PRINTS" id="PR00421">
    <property type="entry name" value="THIOREDOXIN"/>
</dbReference>
<dbReference type="InterPro" id="IPR017937">
    <property type="entry name" value="Thioredoxin_CS"/>
</dbReference>
<keyword evidence="2" id="KW-0249">Electron transport</keyword>
<dbReference type="STRING" id="5364.A0A5C3NBQ3"/>
<reference evidence="5 6" key="1">
    <citation type="journal article" date="2019" name="Nat. Ecol. Evol.">
        <title>Megaphylogeny resolves global patterns of mushroom evolution.</title>
        <authorList>
            <person name="Varga T."/>
            <person name="Krizsan K."/>
            <person name="Foldi C."/>
            <person name="Dima B."/>
            <person name="Sanchez-Garcia M."/>
            <person name="Sanchez-Ramirez S."/>
            <person name="Szollosi G.J."/>
            <person name="Szarkandi J.G."/>
            <person name="Papp V."/>
            <person name="Albert L."/>
            <person name="Andreopoulos W."/>
            <person name="Angelini C."/>
            <person name="Antonin V."/>
            <person name="Barry K.W."/>
            <person name="Bougher N.L."/>
            <person name="Buchanan P."/>
            <person name="Buyck B."/>
            <person name="Bense V."/>
            <person name="Catcheside P."/>
            <person name="Chovatia M."/>
            <person name="Cooper J."/>
            <person name="Damon W."/>
            <person name="Desjardin D."/>
            <person name="Finy P."/>
            <person name="Geml J."/>
            <person name="Haridas S."/>
            <person name="Hughes K."/>
            <person name="Justo A."/>
            <person name="Karasinski D."/>
            <person name="Kautmanova I."/>
            <person name="Kiss B."/>
            <person name="Kocsube S."/>
            <person name="Kotiranta H."/>
            <person name="LaButti K.M."/>
            <person name="Lechner B.E."/>
            <person name="Liimatainen K."/>
            <person name="Lipzen A."/>
            <person name="Lukacs Z."/>
            <person name="Mihaltcheva S."/>
            <person name="Morgado L.N."/>
            <person name="Niskanen T."/>
            <person name="Noordeloos M.E."/>
            <person name="Ohm R.A."/>
            <person name="Ortiz-Santana B."/>
            <person name="Ovrebo C."/>
            <person name="Racz N."/>
            <person name="Riley R."/>
            <person name="Savchenko A."/>
            <person name="Shiryaev A."/>
            <person name="Soop K."/>
            <person name="Spirin V."/>
            <person name="Szebenyi C."/>
            <person name="Tomsovsky M."/>
            <person name="Tulloss R.E."/>
            <person name="Uehling J."/>
            <person name="Grigoriev I.V."/>
            <person name="Vagvolgyi C."/>
            <person name="Papp T."/>
            <person name="Martin F.M."/>
            <person name="Miettinen O."/>
            <person name="Hibbett D.S."/>
            <person name="Nagy L.G."/>
        </authorList>
    </citation>
    <scope>NUCLEOTIDE SEQUENCE [LARGE SCALE GENOMIC DNA]</scope>
    <source>
        <strain evidence="5 6">OMC1185</strain>
    </source>
</reference>
<organism evidence="5 6">
    <name type="scientific">Heliocybe sulcata</name>
    <dbReference type="NCBI Taxonomy" id="5364"/>
    <lineage>
        <taxon>Eukaryota</taxon>
        <taxon>Fungi</taxon>
        <taxon>Dikarya</taxon>
        <taxon>Basidiomycota</taxon>
        <taxon>Agaricomycotina</taxon>
        <taxon>Agaricomycetes</taxon>
        <taxon>Gloeophyllales</taxon>
        <taxon>Gloeophyllaceae</taxon>
        <taxon>Heliocybe</taxon>
    </lineage>
</organism>
<dbReference type="SUPFAM" id="SSF52833">
    <property type="entry name" value="Thioredoxin-like"/>
    <property type="match status" value="1"/>
</dbReference>
<dbReference type="Pfam" id="PF00085">
    <property type="entry name" value="Thioredoxin"/>
    <property type="match status" value="1"/>
</dbReference>
<dbReference type="PANTHER" id="PTHR45663:SF11">
    <property type="entry name" value="GEO12009P1"/>
    <property type="match status" value="1"/>
</dbReference>
<name>A0A5C3NBQ3_9AGAM</name>
<dbReference type="AlphaFoldDB" id="A0A5C3NBQ3"/>
<evidence type="ECO:0000259" key="4">
    <source>
        <dbReference type="PROSITE" id="PS51352"/>
    </source>
</evidence>
<dbReference type="PANTHER" id="PTHR45663">
    <property type="entry name" value="GEO12009P1"/>
    <property type="match status" value="1"/>
</dbReference>
<dbReference type="InterPro" id="IPR013766">
    <property type="entry name" value="Thioredoxin_domain"/>
</dbReference>
<keyword evidence="6" id="KW-1185">Reference proteome</keyword>
<keyword evidence="1" id="KW-0813">Transport</keyword>
<evidence type="ECO:0000256" key="1">
    <source>
        <dbReference type="ARBA" id="ARBA00022448"/>
    </source>
</evidence>
<dbReference type="PROSITE" id="PS51352">
    <property type="entry name" value="THIOREDOXIN_2"/>
    <property type="match status" value="1"/>
</dbReference>